<accession>A0A7H1N2P4</accession>
<dbReference type="Proteomes" id="UP000516369">
    <property type="component" value="Chromosome"/>
</dbReference>
<dbReference type="PANTHER" id="PTHR43658">
    <property type="entry name" value="SHORT-CHAIN DEHYDROGENASE/REDUCTASE"/>
    <property type="match status" value="1"/>
</dbReference>
<sequence length="250" mass="26480">MDIWQLPAVVTGAASGLGAETASHLAEAGARLTLIDVDADGLERIVARTGGLMFPCDVSDPAATEAALAKAREAHGAARIIVHCVGHAHPQRIIGDDGPMSMEDFRRLVDVNLLSTFNVLRLGAYHMAKLQPLRDGERGVIIFTASVSAYEGQSGEAAYAASKGGVVSMILPAARELGAFGIRVVGVAPGLFSTPTLFQMERDLNARLASTIPFPPRFGDPAEFAMLVQHVIQNVMINGTVLRLDGGYHR</sequence>
<evidence type="ECO:0000313" key="2">
    <source>
        <dbReference type="EMBL" id="QNT69980.1"/>
    </source>
</evidence>
<proteinExistence type="predicted"/>
<dbReference type="PRINTS" id="PR00081">
    <property type="entry name" value="GDHRDH"/>
</dbReference>
<dbReference type="Gene3D" id="3.40.50.720">
    <property type="entry name" value="NAD(P)-binding Rossmann-like Domain"/>
    <property type="match status" value="1"/>
</dbReference>
<dbReference type="InterPro" id="IPR002347">
    <property type="entry name" value="SDR_fam"/>
</dbReference>
<keyword evidence="1" id="KW-0560">Oxidoreductase</keyword>
<dbReference type="GO" id="GO:0016491">
    <property type="term" value="F:oxidoreductase activity"/>
    <property type="evidence" value="ECO:0007669"/>
    <property type="project" value="UniProtKB-KW"/>
</dbReference>
<dbReference type="PANTHER" id="PTHR43658:SF8">
    <property type="entry name" value="17-BETA-HYDROXYSTEROID DEHYDROGENASE 14-RELATED"/>
    <property type="match status" value="1"/>
</dbReference>
<name>A0A7H1N2P4_9PROT</name>
<protein>
    <submittedName>
        <fullName evidence="2">SDR family oxidoreductase</fullName>
    </submittedName>
</protein>
<dbReference type="InterPro" id="IPR036291">
    <property type="entry name" value="NAD(P)-bd_dom_sf"/>
</dbReference>
<dbReference type="PROSITE" id="PS00061">
    <property type="entry name" value="ADH_SHORT"/>
    <property type="match status" value="1"/>
</dbReference>
<dbReference type="AlphaFoldDB" id="A0A7H1N2P4"/>
<dbReference type="KEGG" id="dvn:HQ394_12370"/>
<dbReference type="EMBL" id="CP053923">
    <property type="protein sequence ID" value="QNT69980.1"/>
    <property type="molecule type" value="Genomic_DNA"/>
</dbReference>
<gene>
    <name evidence="2" type="ORF">HQ394_12370</name>
</gene>
<dbReference type="RefSeq" id="WP_190260491.1">
    <property type="nucleotide sequence ID" value="NZ_CP053923.1"/>
</dbReference>
<dbReference type="InterPro" id="IPR020904">
    <property type="entry name" value="Sc_DH/Rdtase_CS"/>
</dbReference>
<evidence type="ECO:0000313" key="3">
    <source>
        <dbReference type="Proteomes" id="UP000516369"/>
    </source>
</evidence>
<evidence type="ECO:0000256" key="1">
    <source>
        <dbReference type="ARBA" id="ARBA00023002"/>
    </source>
</evidence>
<reference evidence="2 3" key="1">
    <citation type="submission" date="2020-05" db="EMBL/GenBank/DDBJ databases">
        <title>Complete closed genome sequence of Defluviicoccus vanus.</title>
        <authorList>
            <person name="Bessarab I."/>
            <person name="Arumugam K."/>
            <person name="Maszenan A.M."/>
            <person name="Seviour R.J."/>
            <person name="Williams R.B."/>
        </authorList>
    </citation>
    <scope>NUCLEOTIDE SEQUENCE [LARGE SCALE GENOMIC DNA]</scope>
    <source>
        <strain evidence="2 3">Ben 114</strain>
    </source>
</reference>
<keyword evidence="3" id="KW-1185">Reference proteome</keyword>
<organism evidence="2 3">
    <name type="scientific">Defluviicoccus vanus</name>
    <dbReference type="NCBI Taxonomy" id="111831"/>
    <lineage>
        <taxon>Bacteria</taxon>
        <taxon>Pseudomonadati</taxon>
        <taxon>Pseudomonadota</taxon>
        <taxon>Alphaproteobacteria</taxon>
        <taxon>Rhodospirillales</taxon>
        <taxon>Rhodospirillaceae</taxon>
        <taxon>Defluviicoccus</taxon>
    </lineage>
</organism>
<dbReference type="SUPFAM" id="SSF51735">
    <property type="entry name" value="NAD(P)-binding Rossmann-fold domains"/>
    <property type="match status" value="1"/>
</dbReference>
<dbReference type="Pfam" id="PF13561">
    <property type="entry name" value="adh_short_C2"/>
    <property type="match status" value="1"/>
</dbReference>